<reference evidence="2 3" key="1">
    <citation type="submission" date="2018-11" db="EMBL/GenBank/DDBJ databases">
        <title>Genome assembly of Steccherinum ochraceum LE-BIN_3174, the white-rot fungus of the Steccherinaceae family (The Residual Polyporoid clade, Polyporales, Basidiomycota).</title>
        <authorList>
            <person name="Fedorova T.V."/>
            <person name="Glazunova O.A."/>
            <person name="Landesman E.O."/>
            <person name="Moiseenko K.V."/>
            <person name="Psurtseva N.V."/>
            <person name="Savinova O.S."/>
            <person name="Shakhova N.V."/>
            <person name="Tyazhelova T.V."/>
            <person name="Vasina D.V."/>
        </authorList>
    </citation>
    <scope>NUCLEOTIDE SEQUENCE [LARGE SCALE GENOMIC DNA]</scope>
    <source>
        <strain evidence="2 3">LE-BIN_3174</strain>
    </source>
</reference>
<proteinExistence type="predicted"/>
<protein>
    <submittedName>
        <fullName evidence="2">Uncharacterized protein</fullName>
    </submittedName>
</protein>
<name>A0A4R0RK64_9APHY</name>
<keyword evidence="3" id="KW-1185">Reference proteome</keyword>
<dbReference type="AlphaFoldDB" id="A0A4R0RK64"/>
<evidence type="ECO:0000313" key="3">
    <source>
        <dbReference type="Proteomes" id="UP000292702"/>
    </source>
</evidence>
<evidence type="ECO:0000256" key="1">
    <source>
        <dbReference type="SAM" id="MobiDB-lite"/>
    </source>
</evidence>
<evidence type="ECO:0000313" key="2">
    <source>
        <dbReference type="EMBL" id="TCD68851.1"/>
    </source>
</evidence>
<dbReference type="EMBL" id="RWJN01000055">
    <property type="protein sequence ID" value="TCD68851.1"/>
    <property type="molecule type" value="Genomic_DNA"/>
</dbReference>
<comment type="caution">
    <text evidence="2">The sequence shown here is derived from an EMBL/GenBank/DDBJ whole genome shotgun (WGS) entry which is preliminary data.</text>
</comment>
<organism evidence="2 3">
    <name type="scientific">Steccherinum ochraceum</name>
    <dbReference type="NCBI Taxonomy" id="92696"/>
    <lineage>
        <taxon>Eukaryota</taxon>
        <taxon>Fungi</taxon>
        <taxon>Dikarya</taxon>
        <taxon>Basidiomycota</taxon>
        <taxon>Agaricomycotina</taxon>
        <taxon>Agaricomycetes</taxon>
        <taxon>Polyporales</taxon>
        <taxon>Steccherinaceae</taxon>
        <taxon>Steccherinum</taxon>
    </lineage>
</organism>
<gene>
    <name evidence="2" type="ORF">EIP91_009565</name>
</gene>
<sequence>MFFFLFLAGTGIFNPHAYEVFLAPLVNSIQSAAADVLTLFVAIISVSQTNVATFVQALRWPLPTRVPQLPPTPTVPYPSLSNPLAYLAAINLVVVLLAVCLLISRGLRQHSDPSLLGGSQSVHAQYVDKAIAYIQDAKSSLDIVWASLLDSPPPVVFCASHGHLVVPRHSIPTVVAQPAEREVAEPEQQPLAQPAPAPTSALVDNIPGHSDQAINIESVVAPVASSSNSTGTLASPPAISPVLREETLVDEDDEDWDMQYRVACAEMMDRSHRSTLNQYEPPTIKALDIEDPIARVVTEMEVEERMKQLHPERYVPHALVTSIAVAQAQKRKTVLERRVIGGDRKLTFKGAQRKMLEARQKLIDEAAATPLNLL</sequence>
<accession>A0A4R0RK64</accession>
<feature type="region of interest" description="Disordered" evidence="1">
    <location>
        <begin position="178"/>
        <end position="207"/>
    </location>
</feature>
<dbReference type="Proteomes" id="UP000292702">
    <property type="component" value="Unassembled WGS sequence"/>
</dbReference>